<dbReference type="PANTHER" id="PTHR33112:SF8">
    <property type="entry name" value="HETEROKARYON INCOMPATIBILITY DOMAIN-CONTAINING PROTEIN"/>
    <property type="match status" value="1"/>
</dbReference>
<dbReference type="Pfam" id="PF06985">
    <property type="entry name" value="HET"/>
    <property type="match status" value="1"/>
</dbReference>
<dbReference type="RefSeq" id="XP_030979399.1">
    <property type="nucleotide sequence ID" value="XM_031128464.1"/>
</dbReference>
<reference evidence="2 3" key="1">
    <citation type="journal article" date="2019" name="Mol. Biol. Evol.">
        <title>Blast fungal genomes show frequent chromosomal changes, gene gains and losses, and effector gene turnover.</title>
        <authorList>
            <person name="Gomez Luciano L.B."/>
            <person name="Jason Tsai I."/>
            <person name="Chuma I."/>
            <person name="Tosa Y."/>
            <person name="Chen Y.H."/>
            <person name="Li J.Y."/>
            <person name="Li M.Y."/>
            <person name="Jade Lu M.Y."/>
            <person name="Nakayashiki H."/>
            <person name="Li W.H."/>
        </authorList>
    </citation>
    <scope>NUCLEOTIDE SEQUENCE [LARGE SCALE GENOMIC DNA]</scope>
    <source>
        <strain evidence="2 3">NI907</strain>
    </source>
</reference>
<dbReference type="Proteomes" id="UP000515153">
    <property type="component" value="Chromosome V"/>
</dbReference>
<evidence type="ECO:0000313" key="3">
    <source>
        <dbReference type="RefSeq" id="XP_030979399.1"/>
    </source>
</evidence>
<evidence type="ECO:0000313" key="2">
    <source>
        <dbReference type="Proteomes" id="UP000515153"/>
    </source>
</evidence>
<dbReference type="AlphaFoldDB" id="A0A6P8AX13"/>
<gene>
    <name evidence="3" type="ORF">PgNI_08467</name>
</gene>
<feature type="domain" description="Heterokaryon incompatibility" evidence="1">
    <location>
        <begin position="15"/>
        <end position="73"/>
    </location>
</feature>
<dbReference type="PANTHER" id="PTHR33112">
    <property type="entry name" value="DOMAIN PROTEIN, PUTATIVE-RELATED"/>
    <property type="match status" value="1"/>
</dbReference>
<protein>
    <recommendedName>
        <fullName evidence="1">Heterokaryon incompatibility domain-containing protein</fullName>
    </recommendedName>
</protein>
<keyword evidence="2" id="KW-1185">Reference proteome</keyword>
<dbReference type="GeneID" id="41963372"/>
<evidence type="ECO:0000259" key="1">
    <source>
        <dbReference type="Pfam" id="PF06985"/>
    </source>
</evidence>
<sequence>MKPSTSCESSKFHALYIIQDSQVNSKWLEESTRMHHIYGGSYLNIAASSAKGANEGVFKKDDREETHIFYRATAVLAATVRTHLDTRARAFQERLLAPRTVHSGDCGIFFECGASLKLQDVPVGAPLYKEDDVITCTGSRAMGVV</sequence>
<name>A0A6P8AX13_PYRGI</name>
<accession>A0A6P8AX13</accession>
<organism evidence="2 3">
    <name type="scientific">Pyricularia grisea</name>
    <name type="common">Crabgrass-specific blast fungus</name>
    <name type="synonym">Magnaporthe grisea</name>
    <dbReference type="NCBI Taxonomy" id="148305"/>
    <lineage>
        <taxon>Eukaryota</taxon>
        <taxon>Fungi</taxon>
        <taxon>Dikarya</taxon>
        <taxon>Ascomycota</taxon>
        <taxon>Pezizomycotina</taxon>
        <taxon>Sordariomycetes</taxon>
        <taxon>Sordariomycetidae</taxon>
        <taxon>Magnaporthales</taxon>
        <taxon>Pyriculariaceae</taxon>
        <taxon>Pyricularia</taxon>
    </lineage>
</organism>
<dbReference type="KEGG" id="pgri:PgNI_08467"/>
<dbReference type="InterPro" id="IPR010730">
    <property type="entry name" value="HET"/>
</dbReference>
<proteinExistence type="predicted"/>
<reference evidence="3" key="3">
    <citation type="submission" date="2025-08" db="UniProtKB">
        <authorList>
            <consortium name="RefSeq"/>
        </authorList>
    </citation>
    <scope>IDENTIFICATION</scope>
    <source>
        <strain evidence="3">NI907</strain>
    </source>
</reference>
<reference evidence="3" key="2">
    <citation type="submission" date="2019-10" db="EMBL/GenBank/DDBJ databases">
        <authorList>
            <consortium name="NCBI Genome Project"/>
        </authorList>
    </citation>
    <scope>NUCLEOTIDE SEQUENCE</scope>
    <source>
        <strain evidence="3">NI907</strain>
    </source>
</reference>